<evidence type="ECO:0000256" key="2">
    <source>
        <dbReference type="SAM" id="Phobius"/>
    </source>
</evidence>
<dbReference type="RefSeq" id="XP_047738892.1">
    <property type="nucleotide sequence ID" value="XM_047882936.1"/>
</dbReference>
<evidence type="ECO:0000313" key="4">
    <source>
        <dbReference type="Proteomes" id="UP000694843"/>
    </source>
</evidence>
<dbReference type="AlphaFoldDB" id="A0A979FR33"/>
<feature type="signal peptide" evidence="3">
    <location>
        <begin position="1"/>
        <end position="18"/>
    </location>
</feature>
<keyword evidence="2" id="KW-1133">Transmembrane helix</keyword>
<keyword evidence="2" id="KW-0472">Membrane</keyword>
<protein>
    <submittedName>
        <fullName evidence="5">Uncharacterized protein LOC108679875</fullName>
    </submittedName>
</protein>
<feature type="region of interest" description="Disordered" evidence="1">
    <location>
        <begin position="455"/>
        <end position="534"/>
    </location>
</feature>
<dbReference type="GeneID" id="108679875"/>
<proteinExistence type="predicted"/>
<keyword evidence="4" id="KW-1185">Reference proteome</keyword>
<reference evidence="5" key="1">
    <citation type="submission" date="2025-08" db="UniProtKB">
        <authorList>
            <consortium name="RefSeq"/>
        </authorList>
    </citation>
    <scope>IDENTIFICATION</scope>
    <source>
        <tissue evidence="5">Whole organism</tissue>
    </source>
</reference>
<evidence type="ECO:0000256" key="3">
    <source>
        <dbReference type="SAM" id="SignalP"/>
    </source>
</evidence>
<keyword evidence="3" id="KW-0732">Signal</keyword>
<feature type="compositionally biased region" description="Polar residues" evidence="1">
    <location>
        <begin position="357"/>
        <end position="366"/>
    </location>
</feature>
<evidence type="ECO:0000313" key="5">
    <source>
        <dbReference type="RefSeq" id="XP_047738892.1"/>
    </source>
</evidence>
<gene>
    <name evidence="5" type="primary">LOC108679875</name>
</gene>
<feature type="compositionally biased region" description="Basic and acidic residues" evidence="1">
    <location>
        <begin position="339"/>
        <end position="348"/>
    </location>
</feature>
<organism evidence="4 5">
    <name type="scientific">Hyalella azteca</name>
    <name type="common">Amphipod</name>
    <dbReference type="NCBI Taxonomy" id="294128"/>
    <lineage>
        <taxon>Eukaryota</taxon>
        <taxon>Metazoa</taxon>
        <taxon>Ecdysozoa</taxon>
        <taxon>Arthropoda</taxon>
        <taxon>Crustacea</taxon>
        <taxon>Multicrustacea</taxon>
        <taxon>Malacostraca</taxon>
        <taxon>Eumalacostraca</taxon>
        <taxon>Peracarida</taxon>
        <taxon>Amphipoda</taxon>
        <taxon>Senticaudata</taxon>
        <taxon>Talitrida</taxon>
        <taxon>Talitroidea</taxon>
        <taxon>Hyalellidae</taxon>
        <taxon>Hyalella</taxon>
    </lineage>
</organism>
<accession>A0A979FR33</accession>
<evidence type="ECO:0000256" key="1">
    <source>
        <dbReference type="SAM" id="MobiDB-lite"/>
    </source>
</evidence>
<dbReference type="Proteomes" id="UP000694843">
    <property type="component" value="Unplaced"/>
</dbReference>
<feature type="chain" id="PRO_5037180065" evidence="3">
    <location>
        <begin position="19"/>
        <end position="534"/>
    </location>
</feature>
<sequence length="534" mass="58538">MLKCVYFILIASIHSVAAFKVAQSSAGQQSSTAIDSSMSAQSCYDSLEILAGLPLVFDGLKKILCDDDEKALDDAAVEHLSSEIIGASSVPLQREKRQSDTPATDAINRAGLTYLIILLTLTTLLILVKIFSKQLCFVWNLLPNFRNRPTDPVVVIEENIEQVVVEPVSFIPRLEIFCDLSKKQGCLTVVPNVISKEHVTYDIEDEQTYFDIKVNLHKGYFRNTKKREVIPMHGYYFMDLKNIIQELLYSKDEAQSRLIEALQDQTATNSKSIIDAAIAHPTPKPPPDTDSDDTLPYISMGRILQIPKVKGRQILTVVNETLTRSWAGLVPPRTFELHSPVEEERSDGRSASLGYVTGSSGVSVETTPKEDLSTESSLENIVLDERELNENVQLRDALKYKLYNNGEDSNGTGILQNENAEKRAANLLEDVSCNKLKEDLLTSNSEIGVEAVSSFQDCPHDSSSHVSQQESPAAQDDSATVLPAGRVSSSEAATTAAAGPSLNQAAPGEVESLATSDVRKFSSAEVENLDATRE</sequence>
<feature type="transmembrane region" description="Helical" evidence="2">
    <location>
        <begin position="111"/>
        <end position="131"/>
    </location>
</feature>
<keyword evidence="2" id="KW-0812">Transmembrane</keyword>
<name>A0A979FR33_HYAAZ</name>
<dbReference type="KEGG" id="hazt:108679875"/>
<feature type="region of interest" description="Disordered" evidence="1">
    <location>
        <begin position="339"/>
        <end position="376"/>
    </location>
</feature>